<dbReference type="GO" id="GO:0008171">
    <property type="term" value="F:O-methyltransferase activity"/>
    <property type="evidence" value="ECO:0007669"/>
    <property type="project" value="InterPro"/>
</dbReference>
<evidence type="ECO:0000256" key="3">
    <source>
        <dbReference type="ARBA" id="ARBA00022691"/>
    </source>
</evidence>
<keyword evidence="4" id="KW-1133">Transmembrane helix</keyword>
<evidence type="ECO:0000256" key="4">
    <source>
        <dbReference type="SAM" id="Phobius"/>
    </source>
</evidence>
<dbReference type="InterPro" id="IPR012967">
    <property type="entry name" value="COMT_dimerisation"/>
</dbReference>
<keyword evidence="3" id="KW-0949">S-adenosyl-L-methionine</keyword>
<dbReference type="InterPro" id="IPR036388">
    <property type="entry name" value="WH-like_DNA-bd_sf"/>
</dbReference>
<protein>
    <submittedName>
        <fullName evidence="7">Unplaced genomic scaffold SPHSTscaffold_135, whole genome shotgun sequence</fullName>
    </submittedName>
</protein>
<feature type="domain" description="O-methyltransferase dimerisation" evidence="6">
    <location>
        <begin position="83"/>
        <end position="154"/>
    </location>
</feature>
<dbReference type="InterPro" id="IPR036390">
    <property type="entry name" value="WH_DNA-bd_sf"/>
</dbReference>
<keyword evidence="8" id="KW-1185">Reference proteome</keyword>
<name>A0A0C9V841_SPHS4</name>
<dbReference type="InterPro" id="IPR001077">
    <property type="entry name" value="COMT_C"/>
</dbReference>
<dbReference type="InterPro" id="IPR029063">
    <property type="entry name" value="SAM-dependent_MTases_sf"/>
</dbReference>
<dbReference type="HOGENOM" id="CLU_005533_0_1_1"/>
<dbReference type="Gene3D" id="3.40.50.150">
    <property type="entry name" value="Vaccinia Virus protein VP39"/>
    <property type="match status" value="1"/>
</dbReference>
<feature type="domain" description="O-methyltransferase C-terminal" evidence="5">
    <location>
        <begin position="238"/>
        <end position="343"/>
    </location>
</feature>
<evidence type="ECO:0000256" key="1">
    <source>
        <dbReference type="ARBA" id="ARBA00022603"/>
    </source>
</evidence>
<keyword evidence="1" id="KW-0489">Methyltransferase</keyword>
<evidence type="ECO:0000256" key="2">
    <source>
        <dbReference type="ARBA" id="ARBA00022679"/>
    </source>
</evidence>
<dbReference type="PANTHER" id="PTHR43712">
    <property type="entry name" value="PUTATIVE (AFU_ORTHOLOGUE AFUA_4G14580)-RELATED"/>
    <property type="match status" value="1"/>
</dbReference>
<feature type="transmembrane region" description="Helical" evidence="4">
    <location>
        <begin position="211"/>
        <end position="233"/>
    </location>
</feature>
<dbReference type="InterPro" id="IPR016461">
    <property type="entry name" value="COMT-like"/>
</dbReference>
<evidence type="ECO:0000313" key="7">
    <source>
        <dbReference type="EMBL" id="KIJ33605.1"/>
    </source>
</evidence>
<dbReference type="EMBL" id="KN837210">
    <property type="protein sequence ID" value="KIJ33605.1"/>
    <property type="molecule type" value="Genomic_DNA"/>
</dbReference>
<sequence>NMDERLDLLLAHITSAVSVIKSEYSRKGQTIPSLDSPDIRPFDLEEPSNALSDAMKTVDAACEELVATVVNPYRRMADVVKRGCICTVIDAKVPTHLKNAGEKGLAVEALSEKTGITSDKLSRVLRYLSTKHIFREGMFEPGVFVNNQYSMLLHENTPISAAISCNEEGGQASARLSEVLRHPIYGFQMIPGLAALEEFSMYPKARAIIRGLILMLILPLLAISLSISAYPWASLPSNTTIVDVGGRIGAGSLKLYKSFPNLRFIIQDLPGPFWSENYPEALESGRVSFETCSFAWYRKLYFKALFLRSYELKTIRHNWKDDDSVKILTNVRRSMGRDSKLLLR</sequence>
<keyword evidence="4" id="KW-0812">Transmembrane</keyword>
<gene>
    <name evidence="7" type="ORF">M422DRAFT_81320</name>
</gene>
<evidence type="ECO:0000259" key="6">
    <source>
        <dbReference type="Pfam" id="PF08100"/>
    </source>
</evidence>
<dbReference type="SUPFAM" id="SSF53335">
    <property type="entry name" value="S-adenosyl-L-methionine-dependent methyltransferases"/>
    <property type="match status" value="1"/>
</dbReference>
<dbReference type="SUPFAM" id="SSF46785">
    <property type="entry name" value="Winged helix' DNA-binding domain"/>
    <property type="match status" value="1"/>
</dbReference>
<dbReference type="Proteomes" id="UP000054279">
    <property type="component" value="Unassembled WGS sequence"/>
</dbReference>
<proteinExistence type="predicted"/>
<dbReference type="PROSITE" id="PS51683">
    <property type="entry name" value="SAM_OMT_II"/>
    <property type="match status" value="1"/>
</dbReference>
<feature type="non-terminal residue" evidence="7">
    <location>
        <position position="1"/>
    </location>
</feature>
<dbReference type="AlphaFoldDB" id="A0A0C9V841"/>
<dbReference type="PANTHER" id="PTHR43712:SF2">
    <property type="entry name" value="O-METHYLTRANSFERASE CICE"/>
    <property type="match status" value="1"/>
</dbReference>
<dbReference type="GO" id="GO:0032259">
    <property type="term" value="P:methylation"/>
    <property type="evidence" value="ECO:0007669"/>
    <property type="project" value="UniProtKB-KW"/>
</dbReference>
<keyword evidence="2" id="KW-0808">Transferase</keyword>
<dbReference type="Pfam" id="PF08100">
    <property type="entry name" value="Dimerisation"/>
    <property type="match status" value="1"/>
</dbReference>
<organism evidence="7 8">
    <name type="scientific">Sphaerobolus stellatus (strain SS14)</name>
    <dbReference type="NCBI Taxonomy" id="990650"/>
    <lineage>
        <taxon>Eukaryota</taxon>
        <taxon>Fungi</taxon>
        <taxon>Dikarya</taxon>
        <taxon>Basidiomycota</taxon>
        <taxon>Agaricomycotina</taxon>
        <taxon>Agaricomycetes</taxon>
        <taxon>Phallomycetidae</taxon>
        <taxon>Geastrales</taxon>
        <taxon>Sphaerobolaceae</taxon>
        <taxon>Sphaerobolus</taxon>
    </lineage>
</organism>
<keyword evidence="4" id="KW-0472">Membrane</keyword>
<reference evidence="7 8" key="1">
    <citation type="submission" date="2014-06" db="EMBL/GenBank/DDBJ databases">
        <title>Evolutionary Origins and Diversification of the Mycorrhizal Mutualists.</title>
        <authorList>
            <consortium name="DOE Joint Genome Institute"/>
            <consortium name="Mycorrhizal Genomics Consortium"/>
            <person name="Kohler A."/>
            <person name="Kuo A."/>
            <person name="Nagy L.G."/>
            <person name="Floudas D."/>
            <person name="Copeland A."/>
            <person name="Barry K.W."/>
            <person name="Cichocki N."/>
            <person name="Veneault-Fourrey C."/>
            <person name="LaButti K."/>
            <person name="Lindquist E.A."/>
            <person name="Lipzen A."/>
            <person name="Lundell T."/>
            <person name="Morin E."/>
            <person name="Murat C."/>
            <person name="Riley R."/>
            <person name="Ohm R."/>
            <person name="Sun H."/>
            <person name="Tunlid A."/>
            <person name="Henrissat B."/>
            <person name="Grigoriev I.V."/>
            <person name="Hibbett D.S."/>
            <person name="Martin F."/>
        </authorList>
    </citation>
    <scope>NUCLEOTIDE SEQUENCE [LARGE SCALE GENOMIC DNA]</scope>
    <source>
        <strain evidence="7 8">SS14</strain>
    </source>
</reference>
<dbReference type="OrthoDB" id="1606438at2759"/>
<feature type="non-terminal residue" evidence="7">
    <location>
        <position position="344"/>
    </location>
</feature>
<accession>A0A0C9V841</accession>
<dbReference type="Gene3D" id="1.10.10.10">
    <property type="entry name" value="Winged helix-like DNA-binding domain superfamily/Winged helix DNA-binding domain"/>
    <property type="match status" value="1"/>
</dbReference>
<evidence type="ECO:0000259" key="5">
    <source>
        <dbReference type="Pfam" id="PF00891"/>
    </source>
</evidence>
<evidence type="ECO:0000313" key="8">
    <source>
        <dbReference type="Proteomes" id="UP000054279"/>
    </source>
</evidence>
<dbReference type="Pfam" id="PF00891">
    <property type="entry name" value="Methyltransf_2"/>
    <property type="match status" value="1"/>
</dbReference>